<sequence length="152" mass="17152">MVGYVKNKSLLVLRLTLLCFVVSSYARFSIKVTNGEINDICTHKGINKSFCSQFLKLSAEMTTLDHSGLTIYLINYNSRKTSDMLKQFQSLNSTSSENSRGPYEMCSDILDLAIGHYNSALRYLATKNYEKIKMASGCGWELQLWPSLIHSS</sequence>
<dbReference type="PANTHER" id="PTHR36710:SF17">
    <property type="entry name" value="PLANT INVERTASE_PECTIN METHYLESTERASE INHIBITOR SUPERFAMILY PROTEIN"/>
    <property type="match status" value="1"/>
</dbReference>
<dbReference type="NCBIfam" id="TIGR01614">
    <property type="entry name" value="PME_inhib"/>
    <property type="match status" value="1"/>
</dbReference>
<dbReference type="InterPro" id="IPR035513">
    <property type="entry name" value="Invertase/methylesterase_inhib"/>
</dbReference>
<dbReference type="Proteomes" id="UP000029121">
    <property type="component" value="Unassembled WGS sequence"/>
</dbReference>
<dbReference type="InterPro" id="IPR034086">
    <property type="entry name" value="PMEI_plant"/>
</dbReference>
<organism evidence="6 7">
    <name type="scientific">Capsella rubella</name>
    <dbReference type="NCBI Taxonomy" id="81985"/>
    <lineage>
        <taxon>Eukaryota</taxon>
        <taxon>Viridiplantae</taxon>
        <taxon>Streptophyta</taxon>
        <taxon>Embryophyta</taxon>
        <taxon>Tracheophyta</taxon>
        <taxon>Spermatophyta</taxon>
        <taxon>Magnoliopsida</taxon>
        <taxon>eudicotyledons</taxon>
        <taxon>Gunneridae</taxon>
        <taxon>Pentapetalae</taxon>
        <taxon>rosids</taxon>
        <taxon>malvids</taxon>
        <taxon>Brassicales</taxon>
        <taxon>Brassicaceae</taxon>
        <taxon>Camelineae</taxon>
        <taxon>Capsella</taxon>
    </lineage>
</organism>
<evidence type="ECO:0000313" key="7">
    <source>
        <dbReference type="Proteomes" id="UP000029121"/>
    </source>
</evidence>
<name>R0IIG4_9BRAS</name>
<dbReference type="InterPro" id="IPR006501">
    <property type="entry name" value="Pectinesterase_inhib_dom"/>
</dbReference>
<dbReference type="GO" id="GO:0046910">
    <property type="term" value="F:pectinesterase inhibitor activity"/>
    <property type="evidence" value="ECO:0007669"/>
    <property type="project" value="InterPro"/>
</dbReference>
<evidence type="ECO:0000256" key="4">
    <source>
        <dbReference type="SAM" id="SignalP"/>
    </source>
</evidence>
<proteinExistence type="inferred from homology"/>
<dbReference type="InterPro" id="IPR052421">
    <property type="entry name" value="PCW_Enzyme_Inhibitor"/>
</dbReference>
<dbReference type="CDD" id="cd15797">
    <property type="entry name" value="PMEI"/>
    <property type="match status" value="1"/>
</dbReference>
<protein>
    <recommendedName>
        <fullName evidence="5">Pectinesterase inhibitor domain-containing protein</fullName>
    </recommendedName>
</protein>
<evidence type="ECO:0000256" key="1">
    <source>
        <dbReference type="ARBA" id="ARBA00022729"/>
    </source>
</evidence>
<accession>R0IIG4</accession>
<dbReference type="AlphaFoldDB" id="R0IIG4"/>
<gene>
    <name evidence="6" type="ORF">CARUB_v10012012mg</name>
</gene>
<comment type="similarity">
    <text evidence="3">Belongs to the PMEI family.</text>
</comment>
<evidence type="ECO:0000259" key="5">
    <source>
        <dbReference type="Pfam" id="PF04043"/>
    </source>
</evidence>
<feature type="chain" id="PRO_5004353080" description="Pectinesterase inhibitor domain-containing protein" evidence="4">
    <location>
        <begin position="27"/>
        <end position="152"/>
    </location>
</feature>
<evidence type="ECO:0000313" key="6">
    <source>
        <dbReference type="EMBL" id="EOA36673.1"/>
    </source>
</evidence>
<evidence type="ECO:0000256" key="2">
    <source>
        <dbReference type="ARBA" id="ARBA00023157"/>
    </source>
</evidence>
<feature type="signal peptide" evidence="4">
    <location>
        <begin position="1"/>
        <end position="26"/>
    </location>
</feature>
<evidence type="ECO:0000256" key="3">
    <source>
        <dbReference type="ARBA" id="ARBA00038471"/>
    </source>
</evidence>
<dbReference type="SUPFAM" id="SSF101148">
    <property type="entry name" value="Plant invertase/pectin methylesterase inhibitor"/>
    <property type="match status" value="1"/>
</dbReference>
<dbReference type="PANTHER" id="PTHR36710">
    <property type="entry name" value="PECTINESTERASE INHIBITOR-LIKE"/>
    <property type="match status" value="1"/>
</dbReference>
<keyword evidence="1 4" id="KW-0732">Signal</keyword>
<dbReference type="EMBL" id="KB870805">
    <property type="protein sequence ID" value="EOA36673.1"/>
    <property type="molecule type" value="Genomic_DNA"/>
</dbReference>
<keyword evidence="7" id="KW-1185">Reference proteome</keyword>
<feature type="domain" description="Pectinesterase inhibitor" evidence="5">
    <location>
        <begin position="37"/>
        <end position="130"/>
    </location>
</feature>
<dbReference type="Pfam" id="PF04043">
    <property type="entry name" value="PMEI"/>
    <property type="match status" value="1"/>
</dbReference>
<keyword evidence="2" id="KW-1015">Disulfide bond</keyword>
<dbReference type="Gene3D" id="1.20.140.40">
    <property type="entry name" value="Invertase/pectin methylesterase inhibitor family protein"/>
    <property type="match status" value="1"/>
</dbReference>
<reference evidence="7" key="1">
    <citation type="journal article" date="2013" name="Nat. Genet.">
        <title>The Capsella rubella genome and the genomic consequences of rapid mating system evolution.</title>
        <authorList>
            <person name="Slotte T."/>
            <person name="Hazzouri K.M."/>
            <person name="Agren J.A."/>
            <person name="Koenig D."/>
            <person name="Maumus F."/>
            <person name="Guo Y.L."/>
            <person name="Steige K."/>
            <person name="Platts A.E."/>
            <person name="Escobar J.S."/>
            <person name="Newman L.K."/>
            <person name="Wang W."/>
            <person name="Mandakova T."/>
            <person name="Vello E."/>
            <person name="Smith L.M."/>
            <person name="Henz S.R."/>
            <person name="Steffen J."/>
            <person name="Takuno S."/>
            <person name="Brandvain Y."/>
            <person name="Coop G."/>
            <person name="Andolfatto P."/>
            <person name="Hu T.T."/>
            <person name="Blanchette M."/>
            <person name="Clark R.M."/>
            <person name="Quesneville H."/>
            <person name="Nordborg M."/>
            <person name="Gaut B.S."/>
            <person name="Lysak M.A."/>
            <person name="Jenkins J."/>
            <person name="Grimwood J."/>
            <person name="Chapman J."/>
            <person name="Prochnik S."/>
            <person name="Shu S."/>
            <person name="Rokhsar D."/>
            <person name="Schmutz J."/>
            <person name="Weigel D."/>
            <person name="Wright S.I."/>
        </authorList>
    </citation>
    <scope>NUCLEOTIDE SEQUENCE [LARGE SCALE GENOMIC DNA]</scope>
    <source>
        <strain evidence="7">cv. Monte Gargano</strain>
    </source>
</reference>